<dbReference type="SUPFAM" id="SSF75005">
    <property type="entry name" value="Arabinanase/levansucrase/invertase"/>
    <property type="match status" value="1"/>
</dbReference>
<feature type="domain" description="Acyltransferase 3" evidence="2">
    <location>
        <begin position="28"/>
        <end position="376"/>
    </location>
</feature>
<evidence type="ECO:0000313" key="3">
    <source>
        <dbReference type="EMBL" id="CAI3986322.1"/>
    </source>
</evidence>
<dbReference type="Proteomes" id="UP001152797">
    <property type="component" value="Unassembled WGS sequence"/>
</dbReference>
<comment type="caution">
    <text evidence="3">The sequence shown here is derived from an EMBL/GenBank/DDBJ whole genome shotgun (WGS) entry which is preliminary data.</text>
</comment>
<feature type="transmembrane region" description="Helical" evidence="1">
    <location>
        <begin position="360"/>
        <end position="376"/>
    </location>
</feature>
<evidence type="ECO:0000313" key="4">
    <source>
        <dbReference type="EMBL" id="CAL1139697.1"/>
    </source>
</evidence>
<evidence type="ECO:0000313" key="6">
    <source>
        <dbReference type="Proteomes" id="UP001152797"/>
    </source>
</evidence>
<feature type="non-terminal residue" evidence="3">
    <location>
        <position position="817"/>
    </location>
</feature>
<feature type="transmembrane region" description="Helical" evidence="1">
    <location>
        <begin position="396"/>
        <end position="416"/>
    </location>
</feature>
<gene>
    <name evidence="3" type="ORF">C1SCF055_LOCUS13688</name>
</gene>
<keyword evidence="6" id="KW-1185">Reference proteome</keyword>
<protein>
    <submittedName>
        <fullName evidence="5">Protein FAM3B</fullName>
    </submittedName>
</protein>
<dbReference type="AlphaFoldDB" id="A0A9P1C7Z4"/>
<evidence type="ECO:0000256" key="1">
    <source>
        <dbReference type="SAM" id="Phobius"/>
    </source>
</evidence>
<dbReference type="InterPro" id="IPR023296">
    <property type="entry name" value="Glyco_hydro_beta-prop_sf"/>
</dbReference>
<organism evidence="3">
    <name type="scientific">Cladocopium goreaui</name>
    <dbReference type="NCBI Taxonomy" id="2562237"/>
    <lineage>
        <taxon>Eukaryota</taxon>
        <taxon>Sar</taxon>
        <taxon>Alveolata</taxon>
        <taxon>Dinophyceae</taxon>
        <taxon>Suessiales</taxon>
        <taxon>Symbiodiniaceae</taxon>
        <taxon>Cladocopium</taxon>
    </lineage>
</organism>
<proteinExistence type="predicted"/>
<dbReference type="OrthoDB" id="440755at2759"/>
<dbReference type="EMBL" id="CAMXCT010001070">
    <property type="protein sequence ID" value="CAI3986322.1"/>
    <property type="molecule type" value="Genomic_DNA"/>
</dbReference>
<feature type="transmembrane region" description="Helical" evidence="1">
    <location>
        <begin position="303"/>
        <end position="326"/>
    </location>
</feature>
<dbReference type="EMBL" id="CAMXCT030001070">
    <property type="protein sequence ID" value="CAL4773634.1"/>
    <property type="molecule type" value="Genomic_DNA"/>
</dbReference>
<feature type="transmembrane region" description="Helical" evidence="1">
    <location>
        <begin position="28"/>
        <end position="48"/>
    </location>
</feature>
<feature type="transmembrane region" description="Helical" evidence="1">
    <location>
        <begin position="338"/>
        <end position="354"/>
    </location>
</feature>
<dbReference type="EMBL" id="CAMXCT020001070">
    <property type="protein sequence ID" value="CAL1139697.1"/>
    <property type="molecule type" value="Genomic_DNA"/>
</dbReference>
<evidence type="ECO:0000259" key="2">
    <source>
        <dbReference type="Pfam" id="PF01757"/>
    </source>
</evidence>
<sequence>RTPKEVSKEVSEVQIDIPRAGHKYPLGLARFMASSHVVMGHLFARGVIEPLYFFGWGFTWVPWFFMLSGFVLFSAYLNKPKTDSMFGYVLRRSGTIYPLYAFALFLAFLLGKVRGNIYTEWPTLLAQSFLMQAWVPYFTENALQMHCWFLSCMVVYWFFFPPMSKALKDIGLLQTWLLMIFFFFLPWLLILIPLYTHEEVDWYKEHDFYQTDSYLDLGVIMLKYHPICYFHVFILGMLLAKLRQLLDVHARSLPHGCFSWRNPYNLVLQFIAPLGYAGVFIVFSDQDLDAKAWGYKLSARVSVLLPFQAMILFGLAGLPSLPFPLFSYAFSMMDFLENYSYAVYVFQFLLYALWPQTGHVNLPLFLVFVYASAYIIGNCIQQPLQKWWAAHPNGQLAVPFLLAAFFMAGCFCPTFGESVPTMEDLPRVIRLNEAMVDMDLGLTDAGHVGPGEGAAIINPSVLLKDDEVIVLARRHRRETRQQNGWYEAPDGERTKAVIIEQVWHSTILMGSQKFRDQTLVTQMFDHWPRSNMSLLGNLSLDSWDGLSTKDGDAWRDLCVVERWIPSNKTLMRLVVTGPEDPKIVTTGTGYEIAFDSQPPKSVTTCRRNTKGMLDSVAQMYLASGVQNTERWRPTRAYRLSYGPYDVAEKNWIPFVYQGKTYFVYTPVPHVIVSAKEEGESKMLYSTTFHPLHQLRQKWPQVEIRGSAQAILVDAPNLTQNLPRPHYLALLHLFDTSTKRYAHHAYRFQHEPPFMILQVSSQLPLSEAAATPNGVAFAFASGLAVKGNTVLVTYGAGDREARALVMTMEKLDAFFHCG</sequence>
<keyword evidence="1" id="KW-1133">Transmembrane helix</keyword>
<feature type="transmembrane region" description="Helical" evidence="1">
    <location>
        <begin position="172"/>
        <end position="195"/>
    </location>
</feature>
<evidence type="ECO:0000313" key="5">
    <source>
        <dbReference type="EMBL" id="CAL4773634.1"/>
    </source>
</evidence>
<feature type="transmembrane region" description="Helical" evidence="1">
    <location>
        <begin position="143"/>
        <end position="160"/>
    </location>
</feature>
<reference evidence="3" key="1">
    <citation type="submission" date="2022-10" db="EMBL/GenBank/DDBJ databases">
        <authorList>
            <person name="Chen Y."/>
            <person name="Dougan E. K."/>
            <person name="Chan C."/>
            <person name="Rhodes N."/>
            <person name="Thang M."/>
        </authorList>
    </citation>
    <scope>NUCLEOTIDE SEQUENCE</scope>
</reference>
<accession>A0A9P1C7Z4</accession>
<reference evidence="4" key="2">
    <citation type="submission" date="2024-04" db="EMBL/GenBank/DDBJ databases">
        <authorList>
            <person name="Chen Y."/>
            <person name="Shah S."/>
            <person name="Dougan E. K."/>
            <person name="Thang M."/>
            <person name="Chan C."/>
        </authorList>
    </citation>
    <scope>NUCLEOTIDE SEQUENCE [LARGE SCALE GENOMIC DNA]</scope>
</reference>
<dbReference type="Pfam" id="PF01757">
    <property type="entry name" value="Acyl_transf_3"/>
    <property type="match status" value="1"/>
</dbReference>
<keyword evidence="1" id="KW-0812">Transmembrane</keyword>
<name>A0A9P1C7Z4_9DINO</name>
<feature type="transmembrane region" description="Helical" evidence="1">
    <location>
        <begin position="224"/>
        <end position="242"/>
    </location>
</feature>
<feature type="transmembrane region" description="Helical" evidence="1">
    <location>
        <begin position="263"/>
        <end position="283"/>
    </location>
</feature>
<dbReference type="Gene3D" id="2.115.10.20">
    <property type="entry name" value="Glycosyl hydrolase domain, family 43"/>
    <property type="match status" value="1"/>
</dbReference>
<dbReference type="InterPro" id="IPR002656">
    <property type="entry name" value="Acyl_transf_3_dom"/>
</dbReference>
<feature type="transmembrane region" description="Helical" evidence="1">
    <location>
        <begin position="89"/>
        <end position="111"/>
    </location>
</feature>
<keyword evidence="1" id="KW-0472">Membrane</keyword>
<dbReference type="GO" id="GO:0016747">
    <property type="term" value="F:acyltransferase activity, transferring groups other than amino-acyl groups"/>
    <property type="evidence" value="ECO:0007669"/>
    <property type="project" value="InterPro"/>
</dbReference>
<feature type="transmembrane region" description="Helical" evidence="1">
    <location>
        <begin position="60"/>
        <end position="77"/>
    </location>
</feature>